<keyword evidence="3 5" id="KW-1133">Transmembrane helix</keyword>
<reference evidence="7" key="1">
    <citation type="journal article" date="2019" name="Int. J. Syst. Evol. Microbiol.">
        <title>The Global Catalogue of Microorganisms (GCM) 10K type strain sequencing project: providing services to taxonomists for standard genome sequencing and annotation.</title>
        <authorList>
            <consortium name="The Broad Institute Genomics Platform"/>
            <consortium name="The Broad Institute Genome Sequencing Center for Infectious Disease"/>
            <person name="Wu L."/>
            <person name="Ma J."/>
        </authorList>
    </citation>
    <scope>NUCLEOTIDE SEQUENCE [LARGE SCALE GENOMIC DNA]</scope>
    <source>
        <strain evidence="7">CGMCC 1.12923</strain>
    </source>
</reference>
<dbReference type="Proteomes" id="UP000614272">
    <property type="component" value="Unassembled WGS sequence"/>
</dbReference>
<feature type="transmembrane region" description="Helical" evidence="5">
    <location>
        <begin position="126"/>
        <end position="145"/>
    </location>
</feature>
<keyword evidence="2 5" id="KW-0812">Transmembrane</keyword>
<feature type="transmembrane region" description="Helical" evidence="5">
    <location>
        <begin position="48"/>
        <end position="67"/>
    </location>
</feature>
<keyword evidence="4 5" id="KW-0472">Membrane</keyword>
<evidence type="ECO:0000313" key="7">
    <source>
        <dbReference type="Proteomes" id="UP000614272"/>
    </source>
</evidence>
<dbReference type="EMBL" id="BMGJ01000021">
    <property type="protein sequence ID" value="GGD78053.1"/>
    <property type="molecule type" value="Genomic_DNA"/>
</dbReference>
<feature type="transmembrane region" description="Helical" evidence="5">
    <location>
        <begin position="198"/>
        <end position="217"/>
    </location>
</feature>
<feature type="transmembrane region" description="Helical" evidence="5">
    <location>
        <begin position="174"/>
        <end position="192"/>
    </location>
</feature>
<evidence type="ECO:0000256" key="3">
    <source>
        <dbReference type="ARBA" id="ARBA00022989"/>
    </source>
</evidence>
<gene>
    <name evidence="6" type="ORF">GCM10011357_36450</name>
</gene>
<evidence type="ECO:0008006" key="8">
    <source>
        <dbReference type="Google" id="ProtNLM"/>
    </source>
</evidence>
<organism evidence="6 7">
    <name type="scientific">Lacimicrobium alkaliphilum</name>
    <dbReference type="NCBI Taxonomy" id="1526571"/>
    <lineage>
        <taxon>Bacteria</taxon>
        <taxon>Pseudomonadati</taxon>
        <taxon>Pseudomonadota</taxon>
        <taxon>Gammaproteobacteria</taxon>
        <taxon>Alteromonadales</taxon>
        <taxon>Alteromonadaceae</taxon>
        <taxon>Lacimicrobium</taxon>
    </lineage>
</organism>
<feature type="transmembrane region" description="Helical" evidence="5">
    <location>
        <begin position="99"/>
        <end position="120"/>
    </location>
</feature>
<name>A0ABQ1RT47_9ALTE</name>
<feature type="transmembrane region" description="Helical" evidence="5">
    <location>
        <begin position="73"/>
        <end position="92"/>
    </location>
</feature>
<comment type="caution">
    <text evidence="6">The sequence shown here is derived from an EMBL/GenBank/DDBJ whole genome shotgun (WGS) entry which is preliminary data.</text>
</comment>
<evidence type="ECO:0000256" key="4">
    <source>
        <dbReference type="ARBA" id="ARBA00023136"/>
    </source>
</evidence>
<dbReference type="InterPro" id="IPR000537">
    <property type="entry name" value="UbiA_prenyltransferase"/>
</dbReference>
<dbReference type="CDD" id="cd13962">
    <property type="entry name" value="PT_UbiA_UBIAD1"/>
    <property type="match status" value="1"/>
</dbReference>
<keyword evidence="7" id="KW-1185">Reference proteome</keyword>
<evidence type="ECO:0000256" key="5">
    <source>
        <dbReference type="SAM" id="Phobius"/>
    </source>
</evidence>
<evidence type="ECO:0000256" key="1">
    <source>
        <dbReference type="ARBA" id="ARBA00004141"/>
    </source>
</evidence>
<protein>
    <recommendedName>
        <fullName evidence="8">1,4-dihydroxy-2-naphthoate octaprenyltransferase</fullName>
    </recommendedName>
</protein>
<evidence type="ECO:0000313" key="6">
    <source>
        <dbReference type="EMBL" id="GGD78053.1"/>
    </source>
</evidence>
<comment type="subcellular location">
    <subcellularLocation>
        <location evidence="1">Membrane</location>
        <topology evidence="1">Multi-pass membrane protein</topology>
    </subcellularLocation>
</comment>
<sequence>MCALLAHISVNCLNEYQDFRSGLDYKTTRTPFSGGSGALPEYSQAAPVVLGVAIVSLVGCIILGLHLSSGMGWFPHAFGILAVAIVLTYTSVLNKKPLLCLIAPGTGFGLIMVAGSVFVLTGRFSAVVFVVSLVPFFLVNNLLLVNQYPDCQADSEYGRCTFPSTYGFKTSNRIYALFTALAAIALLITLILVTSPGWGWALFLPLLLNIKVLTGLYTNKPQSKGFQTIMALNVIASILMPVLMGLWLIGNRW</sequence>
<evidence type="ECO:0000256" key="2">
    <source>
        <dbReference type="ARBA" id="ARBA00022692"/>
    </source>
</evidence>
<feature type="transmembrane region" description="Helical" evidence="5">
    <location>
        <begin position="229"/>
        <end position="250"/>
    </location>
</feature>
<proteinExistence type="predicted"/>
<dbReference type="Pfam" id="PF01040">
    <property type="entry name" value="UbiA"/>
    <property type="match status" value="1"/>
</dbReference>
<dbReference type="InterPro" id="IPR026046">
    <property type="entry name" value="UBIAD1"/>
</dbReference>
<accession>A0ABQ1RT47</accession>